<dbReference type="AlphaFoldDB" id="B7VRG9"/>
<organism evidence="6 7">
    <name type="scientific">Vibrio atlanticus (strain LGP32)</name>
    <name type="common">Vibrio splendidus (strain Mel32)</name>
    <dbReference type="NCBI Taxonomy" id="575788"/>
    <lineage>
        <taxon>Bacteria</taxon>
        <taxon>Pseudomonadati</taxon>
        <taxon>Pseudomonadota</taxon>
        <taxon>Gammaproteobacteria</taxon>
        <taxon>Vibrionales</taxon>
        <taxon>Vibrionaceae</taxon>
        <taxon>Vibrio</taxon>
    </lineage>
</organism>
<dbReference type="KEGG" id="vsp:VS_II0557"/>
<gene>
    <name evidence="6" type="ordered locus">VS_II0557</name>
</gene>
<dbReference type="EMBL" id="FM954973">
    <property type="protein sequence ID" value="CAV26136.1"/>
    <property type="molecule type" value="Genomic_DNA"/>
</dbReference>
<keyword evidence="3" id="KW-0804">Transcription</keyword>
<dbReference type="InterPro" id="IPR036271">
    <property type="entry name" value="Tet_transcr_reg_TetR-rel_C_sf"/>
</dbReference>
<dbReference type="GO" id="GO:0003677">
    <property type="term" value="F:DNA binding"/>
    <property type="evidence" value="ECO:0007669"/>
    <property type="project" value="UniProtKB-UniRule"/>
</dbReference>
<dbReference type="HOGENOM" id="CLU_069356_28_1_6"/>
<dbReference type="InterPro" id="IPR001647">
    <property type="entry name" value="HTH_TetR"/>
</dbReference>
<dbReference type="InterPro" id="IPR009057">
    <property type="entry name" value="Homeodomain-like_sf"/>
</dbReference>
<reference evidence="6 7" key="1">
    <citation type="submission" date="2009-02" db="EMBL/GenBank/DDBJ databases">
        <title>Vibrio splendidus str. LGP32 complete genome.</title>
        <authorList>
            <person name="Mazel D."/>
            <person name="Le Roux F."/>
        </authorList>
    </citation>
    <scope>NUCLEOTIDE SEQUENCE [LARGE SCALE GENOMIC DNA]</scope>
    <source>
        <strain evidence="6 7">LGP32</strain>
    </source>
</reference>
<dbReference type="STRING" id="575788.VS_II0557"/>
<dbReference type="PROSITE" id="PS50977">
    <property type="entry name" value="HTH_TETR_2"/>
    <property type="match status" value="1"/>
</dbReference>
<evidence type="ECO:0000256" key="2">
    <source>
        <dbReference type="ARBA" id="ARBA00023125"/>
    </source>
</evidence>
<keyword evidence="2 4" id="KW-0238">DNA-binding</keyword>
<feature type="domain" description="HTH tetR-type" evidence="5">
    <location>
        <begin position="27"/>
        <end position="87"/>
    </location>
</feature>
<name>B7VRG9_VIBA3</name>
<dbReference type="Pfam" id="PF16925">
    <property type="entry name" value="TetR_C_13"/>
    <property type="match status" value="1"/>
</dbReference>
<dbReference type="eggNOG" id="COG1309">
    <property type="taxonomic scope" value="Bacteria"/>
</dbReference>
<proteinExistence type="predicted"/>
<dbReference type="SUPFAM" id="SSF46689">
    <property type="entry name" value="Homeodomain-like"/>
    <property type="match status" value="1"/>
</dbReference>
<dbReference type="PRINTS" id="PR00455">
    <property type="entry name" value="HTHTETR"/>
</dbReference>
<dbReference type="Gene3D" id="1.10.357.10">
    <property type="entry name" value="Tetracycline Repressor, domain 2"/>
    <property type="match status" value="1"/>
</dbReference>
<dbReference type="InterPro" id="IPR011075">
    <property type="entry name" value="TetR_C"/>
</dbReference>
<feature type="DNA-binding region" description="H-T-H motif" evidence="4">
    <location>
        <begin position="50"/>
        <end position="69"/>
    </location>
</feature>
<keyword evidence="1" id="KW-0805">Transcription regulation</keyword>
<sequence>MEYTSKSRRLDDWSNLTYSKPMNDKTNDTRLHVLDVGYQLIVNNGFNGVGLSQLLKEADVPKGSFYHYFKSKEQFGEALIQHYFETYISRVETILVHGEGNHYQRIISYFTRWSQIENGTCNAHKCLVVKLSAEVSDLSDPMRQALLKGAEKVTHTIEQCIVGGIDDGSIKLEESQETAQNLYSMWLGASLLSKLSQSSRSLESALNLTQQILKGKN</sequence>
<dbReference type="Pfam" id="PF00440">
    <property type="entry name" value="TetR_N"/>
    <property type="match status" value="1"/>
</dbReference>
<evidence type="ECO:0000256" key="1">
    <source>
        <dbReference type="ARBA" id="ARBA00023015"/>
    </source>
</evidence>
<dbReference type="SUPFAM" id="SSF48498">
    <property type="entry name" value="Tetracyclin repressor-like, C-terminal domain"/>
    <property type="match status" value="1"/>
</dbReference>
<protein>
    <submittedName>
        <fullName evidence="6">Transcriptional regulator</fullName>
    </submittedName>
</protein>
<dbReference type="PANTHER" id="PTHR47506">
    <property type="entry name" value="TRANSCRIPTIONAL REGULATORY PROTEIN"/>
    <property type="match status" value="1"/>
</dbReference>
<dbReference type="PANTHER" id="PTHR47506:SF6">
    <property type="entry name" value="HTH-TYPE TRANSCRIPTIONAL REPRESSOR NEMR"/>
    <property type="match status" value="1"/>
</dbReference>
<evidence type="ECO:0000256" key="3">
    <source>
        <dbReference type="ARBA" id="ARBA00023163"/>
    </source>
</evidence>
<evidence type="ECO:0000313" key="7">
    <source>
        <dbReference type="Proteomes" id="UP000009100"/>
    </source>
</evidence>
<evidence type="ECO:0000259" key="5">
    <source>
        <dbReference type="PROSITE" id="PS50977"/>
    </source>
</evidence>
<dbReference type="Proteomes" id="UP000009100">
    <property type="component" value="Chromosome 2"/>
</dbReference>
<evidence type="ECO:0000256" key="4">
    <source>
        <dbReference type="PROSITE-ProRule" id="PRU00335"/>
    </source>
</evidence>
<evidence type="ECO:0000313" key="6">
    <source>
        <dbReference type="EMBL" id="CAV26136.1"/>
    </source>
</evidence>
<accession>B7VRG9</accession>